<reference evidence="2" key="1">
    <citation type="submission" date="2020-08" db="EMBL/GenBank/DDBJ databases">
        <title>Chromosome-level assembly of Southern catfish (Silurus meridionalis) provides insights into visual adaptation to the nocturnal and benthic lifestyles.</title>
        <authorList>
            <person name="Zhang Y."/>
            <person name="Wang D."/>
            <person name="Peng Z."/>
        </authorList>
    </citation>
    <scope>NUCLEOTIDE SEQUENCE</scope>
    <source>
        <strain evidence="2">SWU-2019-XX</strain>
        <tissue evidence="2">Muscle</tissue>
    </source>
</reference>
<sequence length="69" mass="7495">MDTAQKKLQEFNARRKLKAAVKAVVASTRLGSASSHSNSDTSKANSHPAEQKDVDDEQPAKDVQKLEDS</sequence>
<accession>A0A8T0ABY9</accession>
<evidence type="ECO:0000313" key="2">
    <source>
        <dbReference type="EMBL" id="KAF7688530.1"/>
    </source>
</evidence>
<dbReference type="Gene3D" id="6.10.140.620">
    <property type="match status" value="1"/>
</dbReference>
<proteinExistence type="predicted"/>
<dbReference type="AlphaFoldDB" id="A0A8T0ABY9"/>
<gene>
    <name evidence="2" type="ORF">HF521_013337</name>
</gene>
<feature type="region of interest" description="Disordered" evidence="1">
    <location>
        <begin position="28"/>
        <end position="69"/>
    </location>
</feature>
<protein>
    <submittedName>
        <fullName evidence="2">Uncharacterized protein</fullName>
    </submittedName>
</protein>
<name>A0A8T0ABY9_SILME</name>
<keyword evidence="3" id="KW-1185">Reference proteome</keyword>
<evidence type="ECO:0000313" key="3">
    <source>
        <dbReference type="Proteomes" id="UP000606274"/>
    </source>
</evidence>
<dbReference type="Proteomes" id="UP000606274">
    <property type="component" value="Unassembled WGS sequence"/>
</dbReference>
<comment type="caution">
    <text evidence="2">The sequence shown here is derived from an EMBL/GenBank/DDBJ whole genome shotgun (WGS) entry which is preliminary data.</text>
</comment>
<dbReference type="EMBL" id="JABFDY010000025">
    <property type="protein sequence ID" value="KAF7688530.1"/>
    <property type="molecule type" value="Genomic_DNA"/>
</dbReference>
<organism evidence="2 3">
    <name type="scientific">Silurus meridionalis</name>
    <name type="common">Southern catfish</name>
    <name type="synonym">Silurus soldatovi meridionalis</name>
    <dbReference type="NCBI Taxonomy" id="175797"/>
    <lineage>
        <taxon>Eukaryota</taxon>
        <taxon>Metazoa</taxon>
        <taxon>Chordata</taxon>
        <taxon>Craniata</taxon>
        <taxon>Vertebrata</taxon>
        <taxon>Euteleostomi</taxon>
        <taxon>Actinopterygii</taxon>
        <taxon>Neopterygii</taxon>
        <taxon>Teleostei</taxon>
        <taxon>Ostariophysi</taxon>
        <taxon>Siluriformes</taxon>
        <taxon>Siluridae</taxon>
        <taxon>Silurus</taxon>
    </lineage>
</organism>
<feature type="compositionally biased region" description="Polar residues" evidence="1">
    <location>
        <begin position="29"/>
        <end position="45"/>
    </location>
</feature>
<evidence type="ECO:0000256" key="1">
    <source>
        <dbReference type="SAM" id="MobiDB-lite"/>
    </source>
</evidence>
<feature type="compositionally biased region" description="Basic and acidic residues" evidence="1">
    <location>
        <begin position="58"/>
        <end position="69"/>
    </location>
</feature>